<evidence type="ECO:0000313" key="3">
    <source>
        <dbReference type="Proteomes" id="UP000324222"/>
    </source>
</evidence>
<feature type="region of interest" description="Disordered" evidence="1">
    <location>
        <begin position="1"/>
        <end position="30"/>
    </location>
</feature>
<reference evidence="2 3" key="1">
    <citation type="submission" date="2019-05" db="EMBL/GenBank/DDBJ databases">
        <title>Another draft genome of Portunus trituberculatus and its Hox gene families provides insights of decapod evolution.</title>
        <authorList>
            <person name="Jeong J.-H."/>
            <person name="Song I."/>
            <person name="Kim S."/>
            <person name="Choi T."/>
            <person name="Kim D."/>
            <person name="Ryu S."/>
            <person name="Kim W."/>
        </authorList>
    </citation>
    <scope>NUCLEOTIDE SEQUENCE [LARGE SCALE GENOMIC DNA]</scope>
    <source>
        <tissue evidence="2">Muscle</tissue>
    </source>
</reference>
<accession>A0A5B7GSC4</accession>
<protein>
    <submittedName>
        <fullName evidence="2">Uncharacterized protein</fullName>
    </submittedName>
</protein>
<keyword evidence="3" id="KW-1185">Reference proteome</keyword>
<evidence type="ECO:0000313" key="2">
    <source>
        <dbReference type="EMBL" id="MPC63101.1"/>
    </source>
</evidence>
<name>A0A5B7GSC4_PORTR</name>
<proteinExistence type="predicted"/>
<dbReference type="Proteomes" id="UP000324222">
    <property type="component" value="Unassembled WGS sequence"/>
</dbReference>
<organism evidence="2 3">
    <name type="scientific">Portunus trituberculatus</name>
    <name type="common">Swimming crab</name>
    <name type="synonym">Neptunus trituberculatus</name>
    <dbReference type="NCBI Taxonomy" id="210409"/>
    <lineage>
        <taxon>Eukaryota</taxon>
        <taxon>Metazoa</taxon>
        <taxon>Ecdysozoa</taxon>
        <taxon>Arthropoda</taxon>
        <taxon>Crustacea</taxon>
        <taxon>Multicrustacea</taxon>
        <taxon>Malacostraca</taxon>
        <taxon>Eumalacostraca</taxon>
        <taxon>Eucarida</taxon>
        <taxon>Decapoda</taxon>
        <taxon>Pleocyemata</taxon>
        <taxon>Brachyura</taxon>
        <taxon>Eubrachyura</taxon>
        <taxon>Portunoidea</taxon>
        <taxon>Portunidae</taxon>
        <taxon>Portuninae</taxon>
        <taxon>Portunus</taxon>
    </lineage>
</organism>
<sequence>MTRLSQEPPPPSGVRGVRRPLSTGQSRAAA</sequence>
<comment type="caution">
    <text evidence="2">The sequence shown here is derived from an EMBL/GenBank/DDBJ whole genome shotgun (WGS) entry which is preliminary data.</text>
</comment>
<dbReference type="EMBL" id="VSRR010020412">
    <property type="protein sequence ID" value="MPC63101.1"/>
    <property type="molecule type" value="Genomic_DNA"/>
</dbReference>
<gene>
    <name evidence="2" type="ORF">E2C01_057194</name>
</gene>
<evidence type="ECO:0000256" key="1">
    <source>
        <dbReference type="SAM" id="MobiDB-lite"/>
    </source>
</evidence>
<dbReference type="AlphaFoldDB" id="A0A5B7GSC4"/>